<accession>A0ABT0FCV0</accession>
<proteinExistence type="predicted"/>
<keyword evidence="2" id="KW-1185">Reference proteome</keyword>
<reference evidence="1 2" key="1">
    <citation type="submission" date="2021-06" db="EMBL/GenBank/DDBJ databases">
        <title>Genome-based taxonomic framework of Microbacterium strains isolated from marine environment, the description of four new species and reclassification of four preexisting species.</title>
        <authorList>
            <person name="Lee S.D."/>
            <person name="Kim S.-M."/>
            <person name="Byeon Y.-S."/>
            <person name="Yang H.L."/>
            <person name="Kim I.S."/>
        </authorList>
    </citation>
    <scope>NUCLEOTIDE SEQUENCE [LARGE SCALE GENOMIC DNA]</scope>
    <source>
        <strain evidence="1 2">SSW1-49</strain>
    </source>
</reference>
<evidence type="ECO:0000313" key="1">
    <source>
        <dbReference type="EMBL" id="MCK2035890.1"/>
    </source>
</evidence>
<comment type="caution">
    <text evidence="1">The sequence shown here is derived from an EMBL/GenBank/DDBJ whole genome shotgun (WGS) entry which is preliminary data.</text>
</comment>
<dbReference type="EMBL" id="JAHWXN010000001">
    <property type="protein sequence ID" value="MCK2035890.1"/>
    <property type="molecule type" value="Genomic_DNA"/>
</dbReference>
<name>A0ABT0FCV0_9MICO</name>
<evidence type="ECO:0008006" key="3">
    <source>
        <dbReference type="Google" id="ProtNLM"/>
    </source>
</evidence>
<dbReference type="RefSeq" id="WP_247629293.1">
    <property type="nucleotide sequence ID" value="NZ_JAHWXN010000001.1"/>
</dbReference>
<sequence>MDRSSDEPRSPDRRQVIVGAAWALPLIATVIASPLQAASVIPVCPVIAEGDWGGWVNQGQGLVDSGGANGTNGWFRSMSGVSGFVSTQDSIAVAPASNTPLAYVITDVVIPVTPGATYTFAVQGVGRWGNGVNNANTRFQQVQINIDGVVQWQGDTRTNLLPSLGPQTIGFSYLVPAGTTTITLTYRFLIPPRPRGDALGANDDIALSNPTISCE</sequence>
<protein>
    <recommendedName>
        <fullName evidence="3">CBM-cenC domain-containing protein</fullName>
    </recommendedName>
</protein>
<evidence type="ECO:0000313" key="2">
    <source>
        <dbReference type="Proteomes" id="UP001300096"/>
    </source>
</evidence>
<gene>
    <name evidence="1" type="ORF">KZC51_07055</name>
</gene>
<dbReference type="Proteomes" id="UP001300096">
    <property type="component" value="Unassembled WGS sequence"/>
</dbReference>
<organism evidence="1 2">
    <name type="scientific">Microbacterium croceum</name>
    <dbReference type="NCBI Taxonomy" id="2851645"/>
    <lineage>
        <taxon>Bacteria</taxon>
        <taxon>Bacillati</taxon>
        <taxon>Actinomycetota</taxon>
        <taxon>Actinomycetes</taxon>
        <taxon>Micrococcales</taxon>
        <taxon>Microbacteriaceae</taxon>
        <taxon>Microbacterium</taxon>
    </lineage>
</organism>